<dbReference type="Pfam" id="PF02082">
    <property type="entry name" value="Rrf2"/>
    <property type="match status" value="1"/>
</dbReference>
<dbReference type="PANTHER" id="PTHR33221">
    <property type="entry name" value="WINGED HELIX-TURN-HELIX TRANSCRIPTIONAL REGULATOR, RRF2 FAMILY"/>
    <property type="match status" value="1"/>
</dbReference>
<dbReference type="NCBIfam" id="TIGR00738">
    <property type="entry name" value="rrf2_super"/>
    <property type="match status" value="1"/>
</dbReference>
<evidence type="ECO:0000313" key="2">
    <source>
        <dbReference type="Proteomes" id="UP000252893"/>
    </source>
</evidence>
<gene>
    <name evidence="1" type="ORF">DFR47_108133</name>
</gene>
<dbReference type="OrthoDB" id="9808360at2"/>
<dbReference type="InterPro" id="IPR036390">
    <property type="entry name" value="WH_DNA-bd_sf"/>
</dbReference>
<dbReference type="GO" id="GO:0005829">
    <property type="term" value="C:cytosol"/>
    <property type="evidence" value="ECO:0007669"/>
    <property type="project" value="TreeGrafter"/>
</dbReference>
<dbReference type="InterPro" id="IPR036388">
    <property type="entry name" value="WH-like_DNA-bd_sf"/>
</dbReference>
<proteinExistence type="predicted"/>
<dbReference type="GO" id="GO:0003700">
    <property type="term" value="F:DNA-binding transcription factor activity"/>
    <property type="evidence" value="ECO:0007669"/>
    <property type="project" value="TreeGrafter"/>
</dbReference>
<reference evidence="1 2" key="1">
    <citation type="submission" date="2018-06" db="EMBL/GenBank/DDBJ databases">
        <title>Genomic Encyclopedia of Type Strains, Phase IV (KMG-IV): sequencing the most valuable type-strain genomes for metagenomic binning, comparative biology and taxonomic classification.</title>
        <authorList>
            <person name="Goeker M."/>
        </authorList>
    </citation>
    <scope>NUCLEOTIDE SEQUENCE [LARGE SCALE GENOMIC DNA]</scope>
    <source>
        <strain evidence="1 2">DSM 25619</strain>
    </source>
</reference>
<dbReference type="EMBL" id="QNRH01000008">
    <property type="protein sequence ID" value="RBO91987.1"/>
    <property type="molecule type" value="Genomic_DNA"/>
</dbReference>
<dbReference type="SUPFAM" id="SSF46785">
    <property type="entry name" value="Winged helix' DNA-binding domain"/>
    <property type="match status" value="1"/>
</dbReference>
<protein>
    <submittedName>
        <fullName evidence="1">BadM/Rrf2 family transcriptional regulator</fullName>
    </submittedName>
</protein>
<keyword evidence="2" id="KW-1185">Reference proteome</keyword>
<dbReference type="Proteomes" id="UP000252893">
    <property type="component" value="Unassembled WGS sequence"/>
</dbReference>
<organism evidence="1 2">
    <name type="scientific">Pseudochrobactrum asaccharolyticum</name>
    <dbReference type="NCBI Taxonomy" id="354351"/>
    <lineage>
        <taxon>Bacteria</taxon>
        <taxon>Pseudomonadati</taxon>
        <taxon>Pseudomonadota</taxon>
        <taxon>Alphaproteobacteria</taxon>
        <taxon>Hyphomicrobiales</taxon>
        <taxon>Brucellaceae</taxon>
        <taxon>Pseudochrobactrum</taxon>
    </lineage>
</organism>
<name>A0A366DPG2_9HYPH</name>
<sequence>MRRMSDGVEAALHCALVLSGLPEDKVLAGKHLAELHGVSESYLLKHLRALTAADVIIAVPGPRGGYRLAHPPQQITLLDIVEAIDGKKPAFICREIRRRAPGKPKEPCHYKQDCFIKSRMLAAEKLWRDALRSQSVADLIQDGEQQISPVSKQVVSDYLSLHAR</sequence>
<comment type="caution">
    <text evidence="1">The sequence shown here is derived from an EMBL/GenBank/DDBJ whole genome shotgun (WGS) entry which is preliminary data.</text>
</comment>
<dbReference type="AlphaFoldDB" id="A0A366DPG2"/>
<dbReference type="RefSeq" id="WP_113945731.1">
    <property type="nucleotide sequence ID" value="NZ_JBHEEG010000001.1"/>
</dbReference>
<dbReference type="Gene3D" id="1.10.10.10">
    <property type="entry name" value="Winged helix-like DNA-binding domain superfamily/Winged helix DNA-binding domain"/>
    <property type="match status" value="1"/>
</dbReference>
<dbReference type="InterPro" id="IPR000944">
    <property type="entry name" value="Tscrpt_reg_Rrf2"/>
</dbReference>
<dbReference type="PROSITE" id="PS51197">
    <property type="entry name" value="HTH_RRF2_2"/>
    <property type="match status" value="1"/>
</dbReference>
<evidence type="ECO:0000313" key="1">
    <source>
        <dbReference type="EMBL" id="RBO91987.1"/>
    </source>
</evidence>
<accession>A0A366DPG2</accession>
<dbReference type="PANTHER" id="PTHR33221:SF13">
    <property type="entry name" value="TRANSCRIPTIONAL REGULATOR-RELATED"/>
    <property type="match status" value="1"/>
</dbReference>